<feature type="region of interest" description="Disordered" evidence="1">
    <location>
        <begin position="339"/>
        <end position="384"/>
    </location>
</feature>
<proteinExistence type="predicted"/>
<sequence length="995" mass="102147">MLTTAAALRWSRPDLTAGIAEHLLAVAIDQGDRDLWSTAAGWAVHGRAAVGDARETAAGVLDDLTRWEGASSESVLGSESATRLRVELAGVAQDCGDAALARQLLEPWVQDPALPAELRLDGLAVLVRCALGDAPQQLDRLLGAADDTAGEVAGTVPGAHAALLRAAAERGRGRAALAVGRALDGLALLGWSSRSPEGRTPSEHLTAALASHWIGALLDDGRADEARTAAESVRSRLEKPMVASRQIGQLRLTVARAMSSPEQSVDTVAALSRAAEDASASDTPGLEAACRAALAELHEATGQLDAALVAMRLGVTAERLDRERSARFRSFAERLTAAAVSAPAAPRGHATAPTERRSTARRALPDSSAARKAGAADPGGSAEDGTWVADWLAEATARAEARTADERGGSTPRRASRWLDEPTEAQRGSRGSAEETGTEARRALRALDESPDAGARDVSRTPAELSESEVQVASPAPDEPADAGARAASNASGESTAAGRRAARSQDPEPTAVGTWTAWEAAGSASRATRGSLPSTTADSTSGNGRGTAEEAPASPDGRGGSRSSTRRSRRSAHDGPPPSPGFVLSGSPLGDALASKFRNDGAWSAESWKGEFRPESPATAQAGAGVPDGSRHADAWPADVWASGSPANSQAADGRHDAPSAVTTQMDRSEILAAGRGSRRANGTQGGSGSTAERRDDTARPAEPHTSRPAADPEPTVDAAQAAGDWLSAAIAELDRVWGAPPPDPAAPRSATDGSRANRRSGPESRRSEPEPAQAQANPSAGTVVVLDLAAGDQRITGTAPRSAMRRVSRRLGGDLPEGARLRNNGPDVVEVTLPGMERGAAAAWLHRVLGGLAEGLPTGPELDRARLRATVQGADGTVGAQILHELGPSSTPQPPTEAASRAHDPEPADAPDEDTSAVADGSSASSRHAADGRRPFRPDGIEVRPGSGGRRHRRGPHGDTPPPAPAESTVEDPAAGLGLADLLAGALAAYRGI</sequence>
<feature type="region of interest" description="Disordered" evidence="1">
    <location>
        <begin position="738"/>
        <end position="783"/>
    </location>
</feature>
<evidence type="ECO:0008006" key="4">
    <source>
        <dbReference type="Google" id="ProtNLM"/>
    </source>
</evidence>
<evidence type="ECO:0000256" key="1">
    <source>
        <dbReference type="SAM" id="MobiDB-lite"/>
    </source>
</evidence>
<dbReference type="RefSeq" id="WP_169385757.1">
    <property type="nucleotide sequence ID" value="NZ_JAAXLA010000138.1"/>
</dbReference>
<organism evidence="2 3">
    <name type="scientific">Pseudonocardia acidicola</name>
    <dbReference type="NCBI Taxonomy" id="2724939"/>
    <lineage>
        <taxon>Bacteria</taxon>
        <taxon>Bacillati</taxon>
        <taxon>Actinomycetota</taxon>
        <taxon>Actinomycetes</taxon>
        <taxon>Pseudonocardiales</taxon>
        <taxon>Pseudonocardiaceae</taxon>
        <taxon>Pseudonocardia</taxon>
    </lineage>
</organism>
<feature type="region of interest" description="Disordered" evidence="1">
    <location>
        <begin position="886"/>
        <end position="975"/>
    </location>
</feature>
<feature type="compositionally biased region" description="Polar residues" evidence="1">
    <location>
        <begin position="533"/>
        <end position="543"/>
    </location>
</feature>
<feature type="compositionally biased region" description="Low complexity" evidence="1">
    <location>
        <begin position="521"/>
        <end position="532"/>
    </location>
</feature>
<feature type="compositionally biased region" description="Basic and acidic residues" evidence="1">
    <location>
        <begin position="693"/>
        <end position="707"/>
    </location>
</feature>
<comment type="caution">
    <text evidence="2">The sequence shown here is derived from an EMBL/GenBank/DDBJ whole genome shotgun (WGS) entry which is preliminary data.</text>
</comment>
<feature type="compositionally biased region" description="Basic and acidic residues" evidence="1">
    <location>
        <begin position="438"/>
        <end position="459"/>
    </location>
</feature>
<dbReference type="EMBL" id="JAAXLA010000138">
    <property type="protein sequence ID" value="NMI02257.1"/>
    <property type="molecule type" value="Genomic_DNA"/>
</dbReference>
<feature type="region of interest" description="Disordered" evidence="1">
    <location>
        <begin position="609"/>
        <end position="721"/>
    </location>
</feature>
<gene>
    <name evidence="2" type="ORF">HF526_33970</name>
</gene>
<feature type="compositionally biased region" description="Basic and acidic residues" evidence="1">
    <location>
        <begin position="762"/>
        <end position="771"/>
    </location>
</feature>
<protein>
    <recommendedName>
        <fullName evidence="4">Syndecan 1</fullName>
    </recommendedName>
</protein>
<feature type="compositionally biased region" description="Low complexity" evidence="1">
    <location>
        <begin position="482"/>
        <end position="493"/>
    </location>
</feature>
<keyword evidence="3" id="KW-1185">Reference proteome</keyword>
<evidence type="ECO:0000313" key="3">
    <source>
        <dbReference type="Proteomes" id="UP000820669"/>
    </source>
</evidence>
<feature type="compositionally biased region" description="Basic and acidic residues" evidence="1">
    <location>
        <begin position="398"/>
        <end position="408"/>
    </location>
</feature>
<feature type="compositionally biased region" description="Basic and acidic residues" evidence="1">
    <location>
        <begin position="930"/>
        <end position="944"/>
    </location>
</feature>
<evidence type="ECO:0000313" key="2">
    <source>
        <dbReference type="EMBL" id="NMI02257.1"/>
    </source>
</evidence>
<accession>A0ABX1SP93</accession>
<feature type="region of interest" description="Disordered" evidence="1">
    <location>
        <begin position="398"/>
        <end position="595"/>
    </location>
</feature>
<dbReference type="Proteomes" id="UP000820669">
    <property type="component" value="Unassembled WGS sequence"/>
</dbReference>
<feature type="region of interest" description="Disordered" evidence="1">
    <location>
        <begin position="797"/>
        <end position="821"/>
    </location>
</feature>
<name>A0ABX1SP93_9PSEU</name>
<reference evidence="2 3" key="1">
    <citation type="submission" date="2020-04" db="EMBL/GenBank/DDBJ databases">
        <authorList>
            <person name="Klaysubun C."/>
            <person name="Duangmal K."/>
            <person name="Lipun K."/>
        </authorList>
    </citation>
    <scope>NUCLEOTIDE SEQUENCE [LARGE SCALE GENOMIC DNA]</scope>
    <source>
        <strain evidence="2 3">K10HN5</strain>
    </source>
</reference>